<evidence type="ECO:0000313" key="1">
    <source>
        <dbReference type="EMBL" id="MBA0623995.1"/>
    </source>
</evidence>
<name>A0A7J8SDK9_GOSDV</name>
<keyword evidence="2" id="KW-1185">Reference proteome</keyword>
<protein>
    <submittedName>
        <fullName evidence="1">Uncharacterized protein</fullName>
    </submittedName>
</protein>
<dbReference type="EMBL" id="JABFAC010000009">
    <property type="protein sequence ID" value="MBA0623995.1"/>
    <property type="molecule type" value="Genomic_DNA"/>
</dbReference>
<dbReference type="AlphaFoldDB" id="A0A7J8SDK9"/>
<accession>A0A7J8SDK9</accession>
<organism evidence="1 2">
    <name type="scientific">Gossypium davidsonii</name>
    <name type="common">Davidson's cotton</name>
    <name type="synonym">Gossypium klotzschianum subsp. davidsonii</name>
    <dbReference type="NCBI Taxonomy" id="34287"/>
    <lineage>
        <taxon>Eukaryota</taxon>
        <taxon>Viridiplantae</taxon>
        <taxon>Streptophyta</taxon>
        <taxon>Embryophyta</taxon>
        <taxon>Tracheophyta</taxon>
        <taxon>Spermatophyta</taxon>
        <taxon>Magnoliopsida</taxon>
        <taxon>eudicotyledons</taxon>
        <taxon>Gunneridae</taxon>
        <taxon>Pentapetalae</taxon>
        <taxon>rosids</taxon>
        <taxon>malvids</taxon>
        <taxon>Malvales</taxon>
        <taxon>Malvaceae</taxon>
        <taxon>Malvoideae</taxon>
        <taxon>Gossypium</taxon>
    </lineage>
</organism>
<comment type="caution">
    <text evidence="1">The sequence shown here is derived from an EMBL/GenBank/DDBJ whole genome shotgun (WGS) entry which is preliminary data.</text>
</comment>
<evidence type="ECO:0000313" key="2">
    <source>
        <dbReference type="Proteomes" id="UP000593561"/>
    </source>
</evidence>
<reference evidence="1 2" key="1">
    <citation type="journal article" date="2019" name="Genome Biol. Evol.">
        <title>Insights into the evolution of the New World diploid cottons (Gossypium, subgenus Houzingenia) based on genome sequencing.</title>
        <authorList>
            <person name="Grover C.E."/>
            <person name="Arick M.A. 2nd"/>
            <person name="Thrash A."/>
            <person name="Conover J.L."/>
            <person name="Sanders W.S."/>
            <person name="Peterson D.G."/>
            <person name="Frelichowski J.E."/>
            <person name="Scheffler J.A."/>
            <person name="Scheffler B.E."/>
            <person name="Wendel J.F."/>
        </authorList>
    </citation>
    <scope>NUCLEOTIDE SEQUENCE [LARGE SCALE GENOMIC DNA]</scope>
    <source>
        <strain evidence="1">27</strain>
        <tissue evidence="1">Leaf</tissue>
    </source>
</reference>
<gene>
    <name evidence="1" type="ORF">Godav_009411</name>
</gene>
<sequence length="38" mass="4482">MVRRSRVHNAVPHPTRNQLYVRSHFIGRNRNPLVACTQ</sequence>
<proteinExistence type="predicted"/>
<dbReference type="Proteomes" id="UP000593561">
    <property type="component" value="Unassembled WGS sequence"/>
</dbReference>